<dbReference type="EMBL" id="JBEAFC010000005">
    <property type="protein sequence ID" value="KAL1556527.1"/>
    <property type="molecule type" value="Genomic_DNA"/>
</dbReference>
<dbReference type="AlphaFoldDB" id="A0ABD1HK16"/>
<organism evidence="2 3">
    <name type="scientific">Salvia divinorum</name>
    <name type="common">Maria pastora</name>
    <name type="synonym">Diviner's sage</name>
    <dbReference type="NCBI Taxonomy" id="28513"/>
    <lineage>
        <taxon>Eukaryota</taxon>
        <taxon>Viridiplantae</taxon>
        <taxon>Streptophyta</taxon>
        <taxon>Embryophyta</taxon>
        <taxon>Tracheophyta</taxon>
        <taxon>Spermatophyta</taxon>
        <taxon>Magnoliopsida</taxon>
        <taxon>eudicotyledons</taxon>
        <taxon>Gunneridae</taxon>
        <taxon>Pentapetalae</taxon>
        <taxon>asterids</taxon>
        <taxon>lamiids</taxon>
        <taxon>Lamiales</taxon>
        <taxon>Lamiaceae</taxon>
        <taxon>Nepetoideae</taxon>
        <taxon>Mentheae</taxon>
        <taxon>Salviinae</taxon>
        <taxon>Salvia</taxon>
        <taxon>Salvia subgen. Calosphace</taxon>
    </lineage>
</organism>
<evidence type="ECO:0000313" key="3">
    <source>
        <dbReference type="Proteomes" id="UP001567538"/>
    </source>
</evidence>
<evidence type="ECO:0000313" key="2">
    <source>
        <dbReference type="EMBL" id="KAL1556527.1"/>
    </source>
</evidence>
<comment type="caution">
    <text evidence="2">The sequence shown here is derived from an EMBL/GenBank/DDBJ whole genome shotgun (WGS) entry which is preliminary data.</text>
</comment>
<gene>
    <name evidence="2" type="ORF">AAHA92_12138</name>
</gene>
<sequence length="124" mass="13996">MHTYGTHLPFLTISLLLPQIPNSRHNKIKSLNQKFYTTTPVSLAFSLELTNQFCGRARSRQHSRCRPAPTSGAHLPVVAASANVVWRPPYSDRGPQRGVLQSRSRPGPHLRRISHRVAVPNRSW</sequence>
<reference evidence="2 3" key="1">
    <citation type="submission" date="2024-06" db="EMBL/GenBank/DDBJ databases">
        <title>A chromosome level genome sequence of Diviner's sage (Salvia divinorum).</title>
        <authorList>
            <person name="Ford S.A."/>
            <person name="Ro D.-K."/>
            <person name="Ness R.W."/>
            <person name="Phillips M.A."/>
        </authorList>
    </citation>
    <scope>NUCLEOTIDE SEQUENCE [LARGE SCALE GENOMIC DNA]</scope>
    <source>
        <strain evidence="2">SAF-2024a</strain>
        <tissue evidence="2">Leaf</tissue>
    </source>
</reference>
<proteinExistence type="predicted"/>
<feature type="region of interest" description="Disordered" evidence="1">
    <location>
        <begin position="88"/>
        <end position="109"/>
    </location>
</feature>
<name>A0ABD1HK16_SALDI</name>
<keyword evidence="3" id="KW-1185">Reference proteome</keyword>
<evidence type="ECO:0000256" key="1">
    <source>
        <dbReference type="SAM" id="MobiDB-lite"/>
    </source>
</evidence>
<accession>A0ABD1HK16</accession>
<dbReference type="Proteomes" id="UP001567538">
    <property type="component" value="Unassembled WGS sequence"/>
</dbReference>
<protein>
    <submittedName>
        <fullName evidence="2">Uncharacterized protein</fullName>
    </submittedName>
</protein>